<keyword evidence="9 10" id="KW-0472">Membrane</keyword>
<evidence type="ECO:0000256" key="10">
    <source>
        <dbReference type="SAM" id="Phobius"/>
    </source>
</evidence>
<keyword evidence="13" id="KW-1185">Reference proteome</keyword>
<evidence type="ECO:0000256" key="6">
    <source>
        <dbReference type="ARBA" id="ARBA00022679"/>
    </source>
</evidence>
<dbReference type="Gene3D" id="3.30.565.10">
    <property type="entry name" value="Histidine kinase-like ATPase, C-terminal domain"/>
    <property type="match status" value="1"/>
</dbReference>
<dbReference type="InterPro" id="IPR003660">
    <property type="entry name" value="HAMP_dom"/>
</dbReference>
<evidence type="ECO:0000256" key="2">
    <source>
        <dbReference type="ARBA" id="ARBA00004651"/>
    </source>
</evidence>
<dbReference type="EMBL" id="CP090978">
    <property type="protein sequence ID" value="UJF36111.1"/>
    <property type="molecule type" value="Genomic_DNA"/>
</dbReference>
<dbReference type="InterPro" id="IPR050640">
    <property type="entry name" value="Bact_2-comp_sensor_kinase"/>
</dbReference>
<protein>
    <recommendedName>
        <fullName evidence="3">histidine kinase</fullName>
        <ecNumber evidence="3">2.7.13.3</ecNumber>
    </recommendedName>
</protein>
<sequence>MFFSLRSRLLAVFAVLLIFPFALLAFILSEASTTIIKTSIESSTTQTMEQFASHVTTLLKQVEDTGNQVMGSRMTQDWLAVQGSSELSSRDKVAAKQRVREFFSSYAVNNSNGISISAFTEETGGLWTQDRSYKTAAWYEEFTTVNKRWTIAHKDVDQPDEYMRSRSVNSFIFPLVQLQSFRSAGIIKVNYPTSLLRDTIGKITIGRTGRVILLTHDGQSVLNQDIDAEQSDLSAALSEIEIRYRDSNYGVFPLKQSGESRLFFYRKLPGQDWIIAGIVPERELYEQISYIRQTILIVSVVLLILAMLAAFWLSAGITKPLSRMARAMKYVQRGEFGQAEQLMPKVRDGHSEVDYVTAVFEQMTVRLRHLIETEFETNLSKRNAEYKALLLQINPHFYNNTLEIISGLAAMKREDLVMDATEALGKMMRYSLNLNTDLVKVSEEMAYIRDYLFILHLRHEVRLQVTIKEDPQAAQLVIAKFILQPIVENAVKYSLEKEGTAQIHIETAIRNECLLLTVTDNGIGMQPDLADDLRNGHRKGDLASVLNSEGHSIGLRNVLSRCRLMYGEAFDCILHSEPGEGTEISLCLPIVRS</sequence>
<evidence type="ECO:0000256" key="8">
    <source>
        <dbReference type="ARBA" id="ARBA00023012"/>
    </source>
</evidence>
<evidence type="ECO:0000256" key="9">
    <source>
        <dbReference type="ARBA" id="ARBA00023136"/>
    </source>
</evidence>
<comment type="catalytic activity">
    <reaction evidence="1">
        <text>ATP + protein L-histidine = ADP + protein N-phospho-L-histidine.</text>
        <dbReference type="EC" id="2.7.13.3"/>
    </reaction>
</comment>
<evidence type="ECO:0000256" key="7">
    <source>
        <dbReference type="ARBA" id="ARBA00022777"/>
    </source>
</evidence>
<gene>
    <name evidence="12" type="ORF">L0M14_14200</name>
</gene>
<feature type="domain" description="HAMP" evidence="11">
    <location>
        <begin position="315"/>
        <end position="372"/>
    </location>
</feature>
<dbReference type="Proteomes" id="UP001649230">
    <property type="component" value="Chromosome"/>
</dbReference>
<evidence type="ECO:0000313" key="12">
    <source>
        <dbReference type="EMBL" id="UJF36111.1"/>
    </source>
</evidence>
<evidence type="ECO:0000313" key="13">
    <source>
        <dbReference type="Proteomes" id="UP001649230"/>
    </source>
</evidence>
<comment type="subcellular location">
    <subcellularLocation>
        <location evidence="2">Cell membrane</location>
        <topology evidence="2">Multi-pass membrane protein</topology>
    </subcellularLocation>
</comment>
<dbReference type="InterPro" id="IPR003594">
    <property type="entry name" value="HATPase_dom"/>
</dbReference>
<evidence type="ECO:0000256" key="4">
    <source>
        <dbReference type="ARBA" id="ARBA00022475"/>
    </source>
</evidence>
<keyword evidence="7 12" id="KW-0418">Kinase</keyword>
<evidence type="ECO:0000256" key="3">
    <source>
        <dbReference type="ARBA" id="ARBA00012438"/>
    </source>
</evidence>
<dbReference type="CDD" id="cd12912">
    <property type="entry name" value="PDC2_MCP_like"/>
    <property type="match status" value="1"/>
</dbReference>
<keyword evidence="10" id="KW-1133">Transmembrane helix</keyword>
<dbReference type="SMART" id="SM00387">
    <property type="entry name" value="HATPase_c"/>
    <property type="match status" value="1"/>
</dbReference>
<dbReference type="PROSITE" id="PS50885">
    <property type="entry name" value="HAMP"/>
    <property type="match status" value="1"/>
</dbReference>
<dbReference type="EC" id="2.7.13.3" evidence="3"/>
<keyword evidence="10" id="KW-0812">Transmembrane</keyword>
<evidence type="ECO:0000259" key="11">
    <source>
        <dbReference type="PROSITE" id="PS50885"/>
    </source>
</evidence>
<dbReference type="InterPro" id="IPR004358">
    <property type="entry name" value="Sig_transdc_His_kin-like_C"/>
</dbReference>
<dbReference type="SUPFAM" id="SSF55874">
    <property type="entry name" value="ATPase domain of HSP90 chaperone/DNA topoisomerase II/histidine kinase"/>
    <property type="match status" value="1"/>
</dbReference>
<proteinExistence type="predicted"/>
<dbReference type="Pfam" id="PF02518">
    <property type="entry name" value="HATPase_c"/>
    <property type="match status" value="1"/>
</dbReference>
<dbReference type="Gene3D" id="3.30.450.20">
    <property type="entry name" value="PAS domain"/>
    <property type="match status" value="1"/>
</dbReference>
<accession>A0ABY3SSH2</accession>
<dbReference type="InterPro" id="IPR036890">
    <property type="entry name" value="HATPase_C_sf"/>
</dbReference>
<keyword evidence="5" id="KW-0597">Phosphoprotein</keyword>
<name>A0ABY3SSH2_9BACL</name>
<dbReference type="GO" id="GO:0016301">
    <property type="term" value="F:kinase activity"/>
    <property type="evidence" value="ECO:0007669"/>
    <property type="project" value="UniProtKB-KW"/>
</dbReference>
<dbReference type="PANTHER" id="PTHR34220">
    <property type="entry name" value="SENSOR HISTIDINE KINASE YPDA"/>
    <property type="match status" value="1"/>
</dbReference>
<dbReference type="RefSeq" id="WP_235122666.1">
    <property type="nucleotide sequence ID" value="NZ_CP090978.1"/>
</dbReference>
<dbReference type="InterPro" id="IPR010559">
    <property type="entry name" value="Sig_transdc_His_kin_internal"/>
</dbReference>
<dbReference type="PRINTS" id="PR00344">
    <property type="entry name" value="BCTRLSENSOR"/>
</dbReference>
<keyword evidence="4" id="KW-1003">Cell membrane</keyword>
<dbReference type="PANTHER" id="PTHR34220:SF7">
    <property type="entry name" value="SENSOR HISTIDINE KINASE YPDA"/>
    <property type="match status" value="1"/>
</dbReference>
<keyword evidence="6" id="KW-0808">Transferase</keyword>
<dbReference type="Gene3D" id="6.10.340.10">
    <property type="match status" value="1"/>
</dbReference>
<organism evidence="12 13">
    <name type="scientific">Paenibacillus hexagrammi</name>
    <dbReference type="NCBI Taxonomy" id="2908839"/>
    <lineage>
        <taxon>Bacteria</taxon>
        <taxon>Bacillati</taxon>
        <taxon>Bacillota</taxon>
        <taxon>Bacilli</taxon>
        <taxon>Bacillales</taxon>
        <taxon>Paenibacillaceae</taxon>
        <taxon>Paenibacillus</taxon>
    </lineage>
</organism>
<dbReference type="Pfam" id="PF06580">
    <property type="entry name" value="His_kinase"/>
    <property type="match status" value="1"/>
</dbReference>
<keyword evidence="8" id="KW-0902">Two-component regulatory system</keyword>
<feature type="transmembrane region" description="Helical" evidence="10">
    <location>
        <begin position="295"/>
        <end position="318"/>
    </location>
</feature>
<evidence type="ECO:0000256" key="1">
    <source>
        <dbReference type="ARBA" id="ARBA00000085"/>
    </source>
</evidence>
<reference evidence="12 13" key="1">
    <citation type="journal article" date="2024" name="Int. J. Syst. Evol. Microbiol.">
        <title>Paenibacillus hexagrammi sp. nov., a novel bacterium isolated from the gut content of Hexagrammos agrammus.</title>
        <authorList>
            <person name="Jung H.K."/>
            <person name="Kim D.G."/>
            <person name="Zin H."/>
            <person name="Park J."/>
            <person name="Jung H."/>
            <person name="Kim Y.O."/>
            <person name="Kong H.J."/>
            <person name="Kim J.W."/>
            <person name="Kim Y.S."/>
        </authorList>
    </citation>
    <scope>NUCLEOTIDE SEQUENCE [LARGE SCALE GENOMIC DNA]</scope>
    <source>
        <strain evidence="12 13">YPD9-1</strain>
    </source>
</reference>
<evidence type="ECO:0000256" key="5">
    <source>
        <dbReference type="ARBA" id="ARBA00022553"/>
    </source>
</evidence>